<sequence>MSQPHPIIGNLSALTEYNRSRVVRALYRRGVCSRADIARETGLTPTAITKITGDLIALGAITEVGDMPGRAGRRSIGIALNGTGLRVIGVTFERSTITAGVFTLEGNPLDGAGSRAELSIGTGEHAKDVVARAQDWIRGRLEADHAIVAVGITIPGPYLPQDGRIAVVTQTNDWESVNFREAFVDAFAVPVVLAHDAGAGALAQQLLNPQCRMADSLAYLLLGEGTGLGVIDQGQLLVGAHGGAGEIGHISIDINGPVCKCGNHGCLERYCSAEAVRERLIASTPALVEDAERLSPIEACRALFALAAAGNADALDHVRELGRYVGYGCVTVINAYDPEIIVLGDLMAEAGEPLLAAAKAVVDERVAPALRARVRLTLNTMGGDEVLSGAVALAIEHALGNPTAMLPR</sequence>
<dbReference type="EMBL" id="MWWX01000007">
    <property type="protein sequence ID" value="OZG61958.1"/>
    <property type="molecule type" value="Genomic_DNA"/>
</dbReference>
<dbReference type="InterPro" id="IPR036390">
    <property type="entry name" value="WH_DNA-bd_sf"/>
</dbReference>
<dbReference type="InterPro" id="IPR000600">
    <property type="entry name" value="ROK"/>
</dbReference>
<dbReference type="AlphaFoldDB" id="A0A261FSA4"/>
<dbReference type="Gene3D" id="1.10.10.10">
    <property type="entry name" value="Winged helix-like DNA-binding domain superfamily/Winged helix DNA-binding domain"/>
    <property type="match status" value="1"/>
</dbReference>
<keyword evidence="3" id="KW-1185">Reference proteome</keyword>
<dbReference type="STRING" id="1603886.GCA_001895165_02129"/>
<dbReference type="PROSITE" id="PS01125">
    <property type="entry name" value="ROK"/>
    <property type="match status" value="1"/>
</dbReference>
<dbReference type="Pfam" id="PF00480">
    <property type="entry name" value="ROK"/>
    <property type="match status" value="1"/>
</dbReference>
<evidence type="ECO:0000313" key="3">
    <source>
        <dbReference type="Proteomes" id="UP000216352"/>
    </source>
</evidence>
<dbReference type="RefSeq" id="WP_072726967.1">
    <property type="nucleotide sequence ID" value="NZ_BDIS01000028.1"/>
</dbReference>
<dbReference type="SUPFAM" id="SSF46785">
    <property type="entry name" value="Winged helix' DNA-binding domain"/>
    <property type="match status" value="1"/>
</dbReference>
<gene>
    <name evidence="2" type="ORF">BLEM_1267</name>
</gene>
<organism evidence="2 3">
    <name type="scientific">Bifidobacterium lemurum</name>
    <dbReference type="NCBI Taxonomy" id="1603886"/>
    <lineage>
        <taxon>Bacteria</taxon>
        <taxon>Bacillati</taxon>
        <taxon>Actinomycetota</taxon>
        <taxon>Actinomycetes</taxon>
        <taxon>Bifidobacteriales</taxon>
        <taxon>Bifidobacteriaceae</taxon>
        <taxon>Bifidobacterium</taxon>
    </lineage>
</organism>
<dbReference type="PANTHER" id="PTHR18964">
    <property type="entry name" value="ROK (REPRESSOR, ORF, KINASE) FAMILY"/>
    <property type="match status" value="1"/>
</dbReference>
<dbReference type="InterPro" id="IPR049874">
    <property type="entry name" value="ROK_cs"/>
</dbReference>
<dbReference type="InterPro" id="IPR036388">
    <property type="entry name" value="WH-like_DNA-bd_sf"/>
</dbReference>
<protein>
    <submittedName>
        <fullName evidence="2">NagC family transcriptional regulator</fullName>
    </submittedName>
</protein>
<dbReference type="OrthoDB" id="3534172at2"/>
<proteinExistence type="inferred from homology"/>
<dbReference type="Proteomes" id="UP000216352">
    <property type="component" value="Unassembled WGS sequence"/>
</dbReference>
<comment type="caution">
    <text evidence="2">The sequence shown here is derived from an EMBL/GenBank/DDBJ whole genome shotgun (WGS) entry which is preliminary data.</text>
</comment>
<dbReference type="SUPFAM" id="SSF53067">
    <property type="entry name" value="Actin-like ATPase domain"/>
    <property type="match status" value="2"/>
</dbReference>
<dbReference type="InterPro" id="IPR043129">
    <property type="entry name" value="ATPase_NBD"/>
</dbReference>
<name>A0A261FSA4_9BIFI</name>
<reference evidence="2 3" key="1">
    <citation type="journal article" date="2017" name="BMC Genomics">
        <title>Comparative genomic and phylogenomic analyses of the Bifidobacteriaceae family.</title>
        <authorList>
            <person name="Lugli G.A."/>
            <person name="Milani C."/>
            <person name="Turroni F."/>
            <person name="Duranti S."/>
            <person name="Mancabelli L."/>
            <person name="Mangifesta M."/>
            <person name="Ferrario C."/>
            <person name="Modesto M."/>
            <person name="Mattarelli P."/>
            <person name="Jiri K."/>
            <person name="van Sinderen D."/>
            <person name="Ventura M."/>
        </authorList>
    </citation>
    <scope>NUCLEOTIDE SEQUENCE [LARGE SCALE GENOMIC DNA]</scope>
    <source>
        <strain evidence="2 3">DSM 28807</strain>
    </source>
</reference>
<accession>A0A261FSA4</accession>
<evidence type="ECO:0000313" key="2">
    <source>
        <dbReference type="EMBL" id="OZG61958.1"/>
    </source>
</evidence>
<dbReference type="Gene3D" id="3.30.420.40">
    <property type="match status" value="2"/>
</dbReference>
<evidence type="ECO:0000256" key="1">
    <source>
        <dbReference type="ARBA" id="ARBA00006479"/>
    </source>
</evidence>
<comment type="similarity">
    <text evidence="1">Belongs to the ROK (NagC/XylR) family.</text>
</comment>
<dbReference type="PANTHER" id="PTHR18964:SF149">
    <property type="entry name" value="BIFUNCTIONAL UDP-N-ACETYLGLUCOSAMINE 2-EPIMERASE_N-ACETYLMANNOSAMINE KINASE"/>
    <property type="match status" value="1"/>
</dbReference>